<accession>A0A2I0TKV1</accession>
<dbReference type="EMBL" id="KZ509157">
    <property type="protein sequence ID" value="PKU34385.1"/>
    <property type="molecule type" value="Genomic_DNA"/>
</dbReference>
<sequence>MKWTPIIQVEMVRDLLDHLDMHKSMGPEWTHPRVLRELVELFIKLLSIIYQQSWLTGEVPADWRLANVMPIYKKGHKEDPGNYRPVSLTSVAGKVKQQIIFSTIMHHLLTAPWLLYKPVPT</sequence>
<evidence type="ECO:0000313" key="2">
    <source>
        <dbReference type="Proteomes" id="UP000233556"/>
    </source>
</evidence>
<dbReference type="PANTHER" id="PTHR33395">
    <property type="entry name" value="TRANSCRIPTASE, PUTATIVE-RELATED-RELATED"/>
    <property type="match status" value="1"/>
</dbReference>
<dbReference type="OrthoDB" id="416454at2759"/>
<evidence type="ECO:0008006" key="3">
    <source>
        <dbReference type="Google" id="ProtNLM"/>
    </source>
</evidence>
<gene>
    <name evidence="1" type="ORF">llap_15311</name>
</gene>
<dbReference type="GO" id="GO:0061343">
    <property type="term" value="P:cell adhesion involved in heart morphogenesis"/>
    <property type="evidence" value="ECO:0007669"/>
    <property type="project" value="TreeGrafter"/>
</dbReference>
<evidence type="ECO:0000313" key="1">
    <source>
        <dbReference type="EMBL" id="PKU34385.1"/>
    </source>
</evidence>
<protein>
    <recommendedName>
        <fullName evidence="3">Rna-directed dna polymerase from mobile element jockey-like</fullName>
    </recommendedName>
</protein>
<dbReference type="PANTHER" id="PTHR33395:SF22">
    <property type="entry name" value="REVERSE TRANSCRIPTASE DOMAIN-CONTAINING PROTEIN"/>
    <property type="match status" value="1"/>
</dbReference>
<reference evidence="2" key="1">
    <citation type="submission" date="2017-11" db="EMBL/GenBank/DDBJ databases">
        <authorList>
            <person name="Lima N.C."/>
            <person name="Parody-Merino A.M."/>
            <person name="Battley P.F."/>
            <person name="Fidler A.E."/>
            <person name="Prosdocimi F."/>
        </authorList>
    </citation>
    <scope>NUCLEOTIDE SEQUENCE [LARGE SCALE GENOMIC DNA]</scope>
</reference>
<dbReference type="AlphaFoldDB" id="A0A2I0TKV1"/>
<dbReference type="GO" id="GO:0031012">
    <property type="term" value="C:extracellular matrix"/>
    <property type="evidence" value="ECO:0007669"/>
    <property type="project" value="TreeGrafter"/>
</dbReference>
<dbReference type="Proteomes" id="UP000233556">
    <property type="component" value="Unassembled WGS sequence"/>
</dbReference>
<organism evidence="1 2">
    <name type="scientific">Limosa lapponica baueri</name>
    <dbReference type="NCBI Taxonomy" id="1758121"/>
    <lineage>
        <taxon>Eukaryota</taxon>
        <taxon>Metazoa</taxon>
        <taxon>Chordata</taxon>
        <taxon>Craniata</taxon>
        <taxon>Vertebrata</taxon>
        <taxon>Euteleostomi</taxon>
        <taxon>Archelosauria</taxon>
        <taxon>Archosauria</taxon>
        <taxon>Dinosauria</taxon>
        <taxon>Saurischia</taxon>
        <taxon>Theropoda</taxon>
        <taxon>Coelurosauria</taxon>
        <taxon>Aves</taxon>
        <taxon>Neognathae</taxon>
        <taxon>Neoaves</taxon>
        <taxon>Charadriiformes</taxon>
        <taxon>Scolopacidae</taxon>
        <taxon>Limosa</taxon>
    </lineage>
</organism>
<reference evidence="2" key="2">
    <citation type="submission" date="2017-12" db="EMBL/GenBank/DDBJ databases">
        <title>Genome sequence of the Bar-tailed Godwit (Limosa lapponica baueri).</title>
        <authorList>
            <person name="Lima N.C.B."/>
            <person name="Parody-Merino A.M."/>
            <person name="Battley P.F."/>
            <person name="Fidler A.E."/>
            <person name="Prosdocimi F."/>
        </authorList>
    </citation>
    <scope>NUCLEOTIDE SEQUENCE [LARGE SCALE GENOMIC DNA]</scope>
</reference>
<proteinExistence type="predicted"/>
<dbReference type="GO" id="GO:0007508">
    <property type="term" value="P:larval heart development"/>
    <property type="evidence" value="ECO:0007669"/>
    <property type="project" value="TreeGrafter"/>
</dbReference>
<keyword evidence="2" id="KW-1185">Reference proteome</keyword>
<name>A0A2I0TKV1_LIMLA</name>